<feature type="region of interest" description="Disordered" evidence="3">
    <location>
        <begin position="621"/>
        <end position="674"/>
    </location>
</feature>
<sequence>MFWKYNQTSPQIDTVLFKEDTTLNEVLDQENVLQELKSQNKKLIEFVTRADILNQLVGFVTEEPSEELEEHEKYRRPNLACEVLTTDIPILNERLSDKALLTKLYSFLEREPPLNPLLASFFSRTLSMLICRKADQHWYSYQFTCLQVLDFLKTKENSLNLLLKHLDTSAVMDFTFKLITQIEGNEMQQNLISWLESEELIENIIELFDPNVDEGRHYNAAQLLCDTIRKCREINERNDLGPILSKIQSPEMIKKMLDKMLSGEHVESSIVGGISVLLTLLEPPPNTDQLNRRGAYNNIEDSGSGEPPPTPNPALPSIISSILPYLPALHNLLVNPPQSRFESYEAFETLRFELPSYAPIQSPLGNTRLTVIKFISALISTNTPEVNEALNSLDTVHVLLDLFFHYTWNNFLHSQVDRCLAFALNGGSESSNNPLIHNIFIKCRLLQRILEAWKENENEQNKVGGKRRGYMGHLTNIANSVIKQEDLTYFINENIDQETVMYWEKFVENTLQPINVLHQQFLGGKHPAHINNKDDDLGYRDANFSTESINQSISEFGTNAALTSNFIENFASFDDRKNLNSQDDSDNDQKAEMFKKICSQKKGFEDMETTMEEEDSWDYNLWNNSEDHSSSSDEEDKILTSPKEKNDSAGALPLVEQVDPWSETKRTDNISNEEGWADFTSFDVQFEAVPESHQIVTDNKEPDIASAVQSQQMSLSQFDGEESCNRNINANDLVLEDVLPEEDLIDNFRFLSIQGMISEKVNTNAVSEDNTTAVKNIEQESKETKHKESRTPCEAHEADPV</sequence>
<gene>
    <name evidence="4" type="ORF">NEZAVI_LOCUS2681</name>
</gene>
<feature type="region of interest" description="Disordered" evidence="3">
    <location>
        <begin position="778"/>
        <end position="801"/>
    </location>
</feature>
<dbReference type="GO" id="GO:0005634">
    <property type="term" value="C:nucleus"/>
    <property type="evidence" value="ECO:0007669"/>
    <property type="project" value="TreeGrafter"/>
</dbReference>
<evidence type="ECO:0000256" key="2">
    <source>
        <dbReference type="ARBA" id="ARBA00023306"/>
    </source>
</evidence>
<dbReference type="GO" id="GO:0005829">
    <property type="term" value="C:cytosol"/>
    <property type="evidence" value="ECO:0007669"/>
    <property type="project" value="TreeGrafter"/>
</dbReference>
<dbReference type="EMBL" id="OV725077">
    <property type="protein sequence ID" value="CAH1391726.1"/>
    <property type="molecule type" value="Genomic_DNA"/>
</dbReference>
<keyword evidence="5" id="KW-1185">Reference proteome</keyword>
<accession>A0A9P0H1R7</accession>
<dbReference type="PANTHER" id="PTHR12634:SF8">
    <property type="entry name" value="FIERY MOUNTAIN, ISOFORM D"/>
    <property type="match status" value="1"/>
</dbReference>
<comment type="similarity">
    <text evidence="1">Belongs to the SAPS family.</text>
</comment>
<reference evidence="4" key="1">
    <citation type="submission" date="2022-01" db="EMBL/GenBank/DDBJ databases">
        <authorList>
            <person name="King R."/>
        </authorList>
    </citation>
    <scope>NUCLEOTIDE SEQUENCE</scope>
</reference>
<evidence type="ECO:0000313" key="4">
    <source>
        <dbReference type="EMBL" id="CAH1391726.1"/>
    </source>
</evidence>
<evidence type="ECO:0000313" key="5">
    <source>
        <dbReference type="Proteomes" id="UP001152798"/>
    </source>
</evidence>
<proteinExistence type="inferred from homology"/>
<evidence type="ECO:0008006" key="6">
    <source>
        <dbReference type="Google" id="ProtNLM"/>
    </source>
</evidence>
<evidence type="ECO:0000256" key="1">
    <source>
        <dbReference type="ARBA" id="ARBA00006180"/>
    </source>
</evidence>
<name>A0A9P0H1R7_NEZVI</name>
<dbReference type="Pfam" id="PF04499">
    <property type="entry name" value="SAPS"/>
    <property type="match status" value="1"/>
</dbReference>
<dbReference type="GO" id="GO:0019903">
    <property type="term" value="F:protein phosphatase binding"/>
    <property type="evidence" value="ECO:0007669"/>
    <property type="project" value="InterPro"/>
</dbReference>
<dbReference type="Proteomes" id="UP001152798">
    <property type="component" value="Chromosome 1"/>
</dbReference>
<feature type="region of interest" description="Disordered" evidence="3">
    <location>
        <begin position="288"/>
        <end position="313"/>
    </location>
</feature>
<dbReference type="AlphaFoldDB" id="A0A9P0H1R7"/>
<keyword evidence="2" id="KW-0131">Cell cycle</keyword>
<evidence type="ECO:0000256" key="3">
    <source>
        <dbReference type="SAM" id="MobiDB-lite"/>
    </source>
</evidence>
<dbReference type="InterPro" id="IPR007587">
    <property type="entry name" value="SAPS"/>
</dbReference>
<dbReference type="OrthoDB" id="295029at2759"/>
<organism evidence="4 5">
    <name type="scientific">Nezara viridula</name>
    <name type="common">Southern green stink bug</name>
    <name type="synonym">Cimex viridulus</name>
    <dbReference type="NCBI Taxonomy" id="85310"/>
    <lineage>
        <taxon>Eukaryota</taxon>
        <taxon>Metazoa</taxon>
        <taxon>Ecdysozoa</taxon>
        <taxon>Arthropoda</taxon>
        <taxon>Hexapoda</taxon>
        <taxon>Insecta</taxon>
        <taxon>Pterygota</taxon>
        <taxon>Neoptera</taxon>
        <taxon>Paraneoptera</taxon>
        <taxon>Hemiptera</taxon>
        <taxon>Heteroptera</taxon>
        <taxon>Panheteroptera</taxon>
        <taxon>Pentatomomorpha</taxon>
        <taxon>Pentatomoidea</taxon>
        <taxon>Pentatomidae</taxon>
        <taxon>Pentatominae</taxon>
        <taxon>Nezara</taxon>
    </lineage>
</organism>
<protein>
    <recommendedName>
        <fullName evidence="6">Serine/threonine-protein phosphatase 6 regulatory subunit 3</fullName>
    </recommendedName>
</protein>
<dbReference type="GO" id="GO:0019888">
    <property type="term" value="F:protein phosphatase regulator activity"/>
    <property type="evidence" value="ECO:0007669"/>
    <property type="project" value="TreeGrafter"/>
</dbReference>
<dbReference type="PANTHER" id="PTHR12634">
    <property type="entry name" value="SIT4 YEAST -ASSOCIATING PROTEIN-RELATED"/>
    <property type="match status" value="1"/>
</dbReference>